<accession>A0A8S5VGA6</accession>
<proteinExistence type="predicted"/>
<organism evidence="2">
    <name type="scientific">Myoviridae sp. ctkfK18</name>
    <dbReference type="NCBI Taxonomy" id="2825165"/>
    <lineage>
        <taxon>Viruses</taxon>
        <taxon>Duplodnaviria</taxon>
        <taxon>Heunggongvirae</taxon>
        <taxon>Uroviricota</taxon>
        <taxon>Caudoviricetes</taxon>
    </lineage>
</organism>
<dbReference type="InterPro" id="IPR003615">
    <property type="entry name" value="HNH_nuc"/>
</dbReference>
<dbReference type="SUPFAM" id="SSF54060">
    <property type="entry name" value="His-Me finger endonucleases"/>
    <property type="match status" value="1"/>
</dbReference>
<dbReference type="EMBL" id="BK016265">
    <property type="protein sequence ID" value="DAG05789.1"/>
    <property type="molecule type" value="Genomic_DNA"/>
</dbReference>
<evidence type="ECO:0000259" key="1">
    <source>
        <dbReference type="Pfam" id="PF13392"/>
    </source>
</evidence>
<name>A0A8S5VGA6_9CAUD</name>
<keyword evidence="2" id="KW-0378">Hydrolase</keyword>
<protein>
    <submittedName>
        <fullName evidence="2">Homing endonuclease</fullName>
    </submittedName>
</protein>
<keyword evidence="2" id="KW-0255">Endonuclease</keyword>
<dbReference type="Gene3D" id="3.90.75.20">
    <property type="match status" value="1"/>
</dbReference>
<feature type="domain" description="HNH nuclease" evidence="1">
    <location>
        <begin position="65"/>
        <end position="108"/>
    </location>
</feature>
<reference evidence="2" key="1">
    <citation type="journal article" date="2021" name="Proc. Natl. Acad. Sci. U.S.A.">
        <title>A Catalog of Tens of Thousands of Viruses from Human Metagenomes Reveals Hidden Associations with Chronic Diseases.</title>
        <authorList>
            <person name="Tisza M.J."/>
            <person name="Buck C.B."/>
        </authorList>
    </citation>
    <scope>NUCLEOTIDE SEQUENCE</scope>
    <source>
        <strain evidence="2">CtkfK18</strain>
    </source>
</reference>
<dbReference type="GO" id="GO:0004519">
    <property type="term" value="F:endonuclease activity"/>
    <property type="evidence" value="ECO:0007669"/>
    <property type="project" value="UniProtKB-KW"/>
</dbReference>
<evidence type="ECO:0000313" key="2">
    <source>
        <dbReference type="EMBL" id="DAG05789.1"/>
    </source>
</evidence>
<sequence length="167" mass="19522">MEKRNQLSMERECIFRGTKFSKYIVDENGNIFRKATGRKLIPFDDKRGYYSVDLMSDDNVPIRCKVHMIVAHTFLGPQAPDMIINHKDANKHNNSLKNLEYISQRENVAHAMKYVKKKTYLSDDIVTTIKTRIKEGERLNRIAIDLGLPLYLVYDIARGWTYKHITV</sequence>
<keyword evidence="2" id="KW-0540">Nuclease</keyword>
<dbReference type="InterPro" id="IPR044925">
    <property type="entry name" value="His-Me_finger_sf"/>
</dbReference>
<dbReference type="Pfam" id="PF13392">
    <property type="entry name" value="HNH_3"/>
    <property type="match status" value="1"/>
</dbReference>